<organism evidence="1 2">
    <name type="scientific">Pseudomonas fluorescens</name>
    <dbReference type="NCBI Taxonomy" id="294"/>
    <lineage>
        <taxon>Bacteria</taxon>
        <taxon>Pseudomonadati</taxon>
        <taxon>Pseudomonadota</taxon>
        <taxon>Gammaproteobacteria</taxon>
        <taxon>Pseudomonadales</taxon>
        <taxon>Pseudomonadaceae</taxon>
        <taxon>Pseudomonas</taxon>
    </lineage>
</organism>
<dbReference type="EMBL" id="CABVJE010000022">
    <property type="protein sequence ID" value="VVQ18762.1"/>
    <property type="molecule type" value="Genomic_DNA"/>
</dbReference>
<evidence type="ECO:0000313" key="2">
    <source>
        <dbReference type="Proteomes" id="UP000327191"/>
    </source>
</evidence>
<dbReference type="RefSeq" id="WP_150673802.1">
    <property type="nucleotide sequence ID" value="NZ_CABVHL010000020.1"/>
</dbReference>
<dbReference type="Proteomes" id="UP000327191">
    <property type="component" value="Unassembled WGS sequence"/>
</dbReference>
<accession>A0A5E6UUR0</accession>
<sequence>MPSRHAQPAYQDTITDLFVRLGAPFHDTRRSWGALHPNGTVFLRVWRDRIARIPSHPGRQCVELTHLEQFPLAARRWGYTERLRHVQAIDQGAPCYLVLCEAVDPEADPRTIKRFTRDPLYRGGTLLQHEQDWWIEVGDEVTLATLLKAIKR</sequence>
<name>A0A5E6UUR0_PSEFL</name>
<dbReference type="OrthoDB" id="9811869at2"/>
<proteinExistence type="predicted"/>
<gene>
    <name evidence="1" type="ORF">PS938_04616</name>
</gene>
<reference evidence="1 2" key="1">
    <citation type="submission" date="2019-09" db="EMBL/GenBank/DDBJ databases">
        <authorList>
            <person name="Chandra G."/>
            <person name="Truman W A."/>
        </authorList>
    </citation>
    <scope>NUCLEOTIDE SEQUENCE [LARGE SCALE GENOMIC DNA]</scope>
    <source>
        <strain evidence="1">PS938</strain>
    </source>
</reference>
<protein>
    <submittedName>
        <fullName evidence="1">Uncharacterized protein</fullName>
    </submittedName>
</protein>
<evidence type="ECO:0000313" key="1">
    <source>
        <dbReference type="EMBL" id="VVQ18762.1"/>
    </source>
</evidence>
<dbReference type="AlphaFoldDB" id="A0A5E6UUR0"/>